<dbReference type="InterPro" id="IPR024455">
    <property type="entry name" value="Phage_capsid"/>
</dbReference>
<comment type="subcellular location">
    <subcellularLocation>
        <location evidence="1">Virion</location>
    </subcellularLocation>
</comment>
<dbReference type="Pfam" id="PF05065">
    <property type="entry name" value="Phage_capsid"/>
    <property type="match status" value="1"/>
</dbReference>
<dbReference type="Proteomes" id="UP001293791">
    <property type="component" value="Unassembled WGS sequence"/>
</dbReference>
<sequence length="349" mass="39768">MTIEEKIDELHSSWQEVKSVFNNNVSMIKKQNAEIDSIKSAISRPSSGHLEFEDSSYKEGFSDYLKKGSENNIDKSDFGYQVTRRMFSRIKNYLECHSIMRQISNVTEISGDSLELIEGSGNFAGWSKDADKILNSKDNKTSASKISIPLHELYGQIEVTQKLLDDKEINIEDWISDELIRSFFKAENQAFINGSGEGEPEGILAKNSKIDIIEEKAMTSESLSNIFFKLNDSYSKNAKFLMNRSALKLISNLRNSQKEWDYIWRVNNNKNIDTIFGREIIECGEVPTNETLIIFGDFKSAYQIVDRVGVDLLRDPYTSKPNTRFYSMKRVGGKVINPEAIKILKVKSA</sequence>
<proteinExistence type="predicted"/>
<organism evidence="3 4">
    <name type="scientific">Candidatus Cyrtobacter comes</name>
    <dbReference type="NCBI Taxonomy" id="675776"/>
    <lineage>
        <taxon>Bacteria</taxon>
        <taxon>Pseudomonadati</taxon>
        <taxon>Pseudomonadota</taxon>
        <taxon>Alphaproteobacteria</taxon>
        <taxon>Rickettsiales</taxon>
        <taxon>Candidatus Midichloriaceae</taxon>
        <taxon>Candidatus Cyrtobacter</taxon>
    </lineage>
</organism>
<dbReference type="EMBL" id="JARGYT010000051">
    <property type="protein sequence ID" value="MDZ5762457.1"/>
    <property type="molecule type" value="Genomic_DNA"/>
</dbReference>
<keyword evidence="4" id="KW-1185">Reference proteome</keyword>
<comment type="caution">
    <text evidence="3">The sequence shown here is derived from an EMBL/GenBank/DDBJ whole genome shotgun (WGS) entry which is preliminary data.</text>
</comment>
<evidence type="ECO:0000256" key="1">
    <source>
        <dbReference type="ARBA" id="ARBA00004328"/>
    </source>
</evidence>
<reference evidence="3 4" key="1">
    <citation type="submission" date="2023-02" db="EMBL/GenBank/DDBJ databases">
        <title>Host association and intracellularity evolved multiple times independently in the Rickettsiales.</title>
        <authorList>
            <person name="Castelli M."/>
            <person name="Nardi T."/>
            <person name="Gammuto L."/>
            <person name="Bellinzona G."/>
            <person name="Sabaneyeva E."/>
            <person name="Potekhin A."/>
            <person name="Serra V."/>
            <person name="Petroni G."/>
            <person name="Sassera D."/>
        </authorList>
    </citation>
    <scope>NUCLEOTIDE SEQUENCE [LARGE SCALE GENOMIC DNA]</scope>
    <source>
        <strain evidence="3 4">BOD18</strain>
    </source>
</reference>
<evidence type="ECO:0000259" key="2">
    <source>
        <dbReference type="Pfam" id="PF05065"/>
    </source>
</evidence>
<dbReference type="RefSeq" id="WP_322497925.1">
    <property type="nucleotide sequence ID" value="NZ_JARGYT010000051.1"/>
</dbReference>
<gene>
    <name evidence="3" type="ORF">Cyrtocomes_00840</name>
</gene>
<accession>A0ABU5L8U5</accession>
<dbReference type="SUPFAM" id="SSF56563">
    <property type="entry name" value="Major capsid protein gp5"/>
    <property type="match status" value="1"/>
</dbReference>
<feature type="domain" description="Phage capsid-like C-terminal" evidence="2">
    <location>
        <begin position="80"/>
        <end position="345"/>
    </location>
</feature>
<protein>
    <submittedName>
        <fullName evidence="3">Phage capsid family protein</fullName>
    </submittedName>
</protein>
<evidence type="ECO:0000313" key="4">
    <source>
        <dbReference type="Proteomes" id="UP001293791"/>
    </source>
</evidence>
<evidence type="ECO:0000313" key="3">
    <source>
        <dbReference type="EMBL" id="MDZ5762457.1"/>
    </source>
</evidence>
<dbReference type="InterPro" id="IPR054612">
    <property type="entry name" value="Phage_capsid-like_C"/>
</dbReference>
<name>A0ABU5L8U5_9RICK</name>
<dbReference type="NCBIfam" id="TIGR01554">
    <property type="entry name" value="major_cap_HK97"/>
    <property type="match status" value="1"/>
</dbReference>
<dbReference type="Gene3D" id="3.30.2400.10">
    <property type="entry name" value="Major capsid protein gp5"/>
    <property type="match status" value="1"/>
</dbReference>